<protein>
    <recommendedName>
        <fullName evidence="4">Adhesin domain-containing protein</fullName>
    </recommendedName>
</protein>
<dbReference type="EMBL" id="JBHULB010000082">
    <property type="protein sequence ID" value="MFD2588953.1"/>
    <property type="molecule type" value="Genomic_DNA"/>
</dbReference>
<proteinExistence type="predicted"/>
<keyword evidence="1" id="KW-0732">Signal</keyword>
<dbReference type="Proteomes" id="UP001597526">
    <property type="component" value="Unassembled WGS sequence"/>
</dbReference>
<evidence type="ECO:0000313" key="3">
    <source>
        <dbReference type="Proteomes" id="UP001597526"/>
    </source>
</evidence>
<evidence type="ECO:0000313" key="2">
    <source>
        <dbReference type="EMBL" id="MFD2588953.1"/>
    </source>
</evidence>
<feature type="chain" id="PRO_5046676509" description="Adhesin domain-containing protein" evidence="1">
    <location>
        <begin position="20"/>
        <end position="236"/>
    </location>
</feature>
<evidence type="ECO:0008006" key="4">
    <source>
        <dbReference type="Google" id="ProtNLM"/>
    </source>
</evidence>
<evidence type="ECO:0000256" key="1">
    <source>
        <dbReference type="SAM" id="SignalP"/>
    </source>
</evidence>
<gene>
    <name evidence="2" type="ORF">ACFSQJ_18655</name>
</gene>
<dbReference type="RefSeq" id="WP_377768425.1">
    <property type="nucleotide sequence ID" value="NZ_JBHULB010000082.1"/>
</dbReference>
<accession>A0ABW5N3Z1</accession>
<feature type="signal peptide" evidence="1">
    <location>
        <begin position="1"/>
        <end position="19"/>
    </location>
</feature>
<keyword evidence="3" id="KW-1185">Reference proteome</keyword>
<sequence>MKTLSFLVYGLLSVTTVFAQKIIEKNIPYENQSIYLDVKFAENIDVKTWDKTTVYFKASIYTEDSQFQDFYRLNVEENNDIIAITSEAEGVFKAYRKDCLEKNPSKKRNCYNTGDLTEFKYTLYVPKNAKFKISSINGDLKSDLIEGNFTAELINGNIDIKKYSGALNLSTINGEIDLKITSTSFVAETIHGDIYANEALDIVSQDKHVGRKVWSEDSGAKNRLKLNTINGNMYLR</sequence>
<reference evidence="3" key="1">
    <citation type="journal article" date="2019" name="Int. J. Syst. Evol. Microbiol.">
        <title>The Global Catalogue of Microorganisms (GCM) 10K type strain sequencing project: providing services to taxonomists for standard genome sequencing and annotation.</title>
        <authorList>
            <consortium name="The Broad Institute Genomics Platform"/>
            <consortium name="The Broad Institute Genome Sequencing Center for Infectious Disease"/>
            <person name="Wu L."/>
            <person name="Ma J."/>
        </authorList>
    </citation>
    <scope>NUCLEOTIDE SEQUENCE [LARGE SCALE GENOMIC DNA]</scope>
    <source>
        <strain evidence="3">KCTC 52368</strain>
    </source>
</reference>
<organism evidence="2 3">
    <name type="scientific">Croceitalea marina</name>
    <dbReference type="NCBI Taxonomy" id="1775166"/>
    <lineage>
        <taxon>Bacteria</taxon>
        <taxon>Pseudomonadati</taxon>
        <taxon>Bacteroidota</taxon>
        <taxon>Flavobacteriia</taxon>
        <taxon>Flavobacteriales</taxon>
        <taxon>Flavobacteriaceae</taxon>
        <taxon>Croceitalea</taxon>
    </lineage>
</organism>
<name>A0ABW5N3Z1_9FLAO</name>
<comment type="caution">
    <text evidence="2">The sequence shown here is derived from an EMBL/GenBank/DDBJ whole genome shotgun (WGS) entry which is preliminary data.</text>
</comment>